<evidence type="ECO:0000256" key="1">
    <source>
        <dbReference type="SAM" id="MobiDB-lite"/>
    </source>
</evidence>
<dbReference type="EMBL" id="JBHSPC010000001">
    <property type="protein sequence ID" value="MFC5668601.1"/>
    <property type="molecule type" value="Genomic_DNA"/>
</dbReference>
<accession>A0ABW0XDX3</accession>
<dbReference type="RefSeq" id="WP_381204220.1">
    <property type="nucleotide sequence ID" value="NZ_JBHSPC010000001.1"/>
</dbReference>
<feature type="compositionally biased region" description="Basic and acidic residues" evidence="1">
    <location>
        <begin position="22"/>
        <end position="35"/>
    </location>
</feature>
<comment type="caution">
    <text evidence="2">The sequence shown here is derived from an EMBL/GenBank/DDBJ whole genome shotgun (WGS) entry which is preliminary data.</text>
</comment>
<evidence type="ECO:0000313" key="2">
    <source>
        <dbReference type="EMBL" id="MFC5668601.1"/>
    </source>
</evidence>
<feature type="compositionally biased region" description="Basic and acidic residues" evidence="1">
    <location>
        <begin position="76"/>
        <end position="98"/>
    </location>
</feature>
<evidence type="ECO:0000313" key="3">
    <source>
        <dbReference type="Proteomes" id="UP001596183"/>
    </source>
</evidence>
<proteinExistence type="predicted"/>
<sequence>MAKERKPSKPSGGGASRHKGTEHHGWSPDVDETRQQENPSARRSFHTEENAPSRGPGRKRAKEEHTPVPGDVVGSDTRRGEDYGAEQEKGMRGTERRGRSGRPSGTKDKDAYTGVDPDDPDTGHRAG</sequence>
<name>A0ABW0XDX3_9ACTN</name>
<gene>
    <name evidence="2" type="ORF">ACFP2V_00260</name>
</gene>
<feature type="region of interest" description="Disordered" evidence="1">
    <location>
        <begin position="1"/>
        <end position="127"/>
    </location>
</feature>
<protein>
    <submittedName>
        <fullName evidence="2">Uncharacterized protein</fullName>
    </submittedName>
</protein>
<dbReference type="Proteomes" id="UP001596183">
    <property type="component" value="Unassembled WGS sequence"/>
</dbReference>
<organism evidence="2 3">
    <name type="scientific">Streptomyces incanus</name>
    <dbReference type="NCBI Taxonomy" id="887453"/>
    <lineage>
        <taxon>Bacteria</taxon>
        <taxon>Bacillati</taxon>
        <taxon>Actinomycetota</taxon>
        <taxon>Actinomycetes</taxon>
        <taxon>Kitasatosporales</taxon>
        <taxon>Streptomycetaceae</taxon>
        <taxon>Streptomyces</taxon>
    </lineage>
</organism>
<reference evidence="3" key="1">
    <citation type="journal article" date="2019" name="Int. J. Syst. Evol. Microbiol.">
        <title>The Global Catalogue of Microorganisms (GCM) 10K type strain sequencing project: providing services to taxonomists for standard genome sequencing and annotation.</title>
        <authorList>
            <consortium name="The Broad Institute Genomics Platform"/>
            <consortium name="The Broad Institute Genome Sequencing Center for Infectious Disease"/>
            <person name="Wu L."/>
            <person name="Ma J."/>
        </authorList>
    </citation>
    <scope>NUCLEOTIDE SEQUENCE [LARGE SCALE GENOMIC DNA]</scope>
    <source>
        <strain evidence="3">JCM 13852</strain>
    </source>
</reference>
<keyword evidence="3" id="KW-1185">Reference proteome</keyword>